<evidence type="ECO:0000313" key="13">
    <source>
        <dbReference type="Proteomes" id="UP000015961"/>
    </source>
</evidence>
<dbReference type="EC" id="2.1.2.3" evidence="10"/>
<dbReference type="InterPro" id="IPR024051">
    <property type="entry name" value="AICAR_Tfase_dup_dom_sf"/>
</dbReference>
<dbReference type="FunFam" id="3.40.140.20:FF:000001">
    <property type="entry name" value="Bifunctional purine biosynthesis protein PurH"/>
    <property type="match status" value="1"/>
</dbReference>
<proteinExistence type="inferred from homology"/>
<evidence type="ECO:0000256" key="8">
    <source>
        <dbReference type="ARBA" id="ARBA00050488"/>
    </source>
</evidence>
<evidence type="ECO:0000259" key="11">
    <source>
        <dbReference type="PROSITE" id="PS51855"/>
    </source>
</evidence>
<dbReference type="SUPFAM" id="SSF53927">
    <property type="entry name" value="Cytidine deaminase-like"/>
    <property type="match status" value="1"/>
</dbReference>
<dbReference type="SMART" id="SM00851">
    <property type="entry name" value="MGS"/>
    <property type="match status" value="1"/>
</dbReference>
<dbReference type="GO" id="GO:0005829">
    <property type="term" value="C:cytosol"/>
    <property type="evidence" value="ECO:0007669"/>
    <property type="project" value="TreeGrafter"/>
</dbReference>
<evidence type="ECO:0000256" key="1">
    <source>
        <dbReference type="ARBA" id="ARBA00004844"/>
    </source>
</evidence>
<dbReference type="CDD" id="cd01421">
    <property type="entry name" value="IMPCH"/>
    <property type="match status" value="1"/>
</dbReference>
<dbReference type="Proteomes" id="UP000015961">
    <property type="component" value="Unassembled WGS sequence"/>
</dbReference>
<name>S0P5A8_9ENTE</name>
<dbReference type="RefSeq" id="WP_016185387.1">
    <property type="nucleotide sequence ID" value="NZ_ASWO01000005.1"/>
</dbReference>
<dbReference type="EMBL" id="ASWO01000005">
    <property type="protein sequence ID" value="EOT84018.1"/>
    <property type="molecule type" value="Genomic_DNA"/>
</dbReference>
<keyword evidence="5 10" id="KW-0658">Purine biosynthesis</keyword>
<accession>S0P5A8</accession>
<dbReference type="PANTHER" id="PTHR11692">
    <property type="entry name" value="BIFUNCTIONAL PURINE BIOSYNTHESIS PROTEIN PURH"/>
    <property type="match status" value="1"/>
</dbReference>
<dbReference type="eggNOG" id="COG0138">
    <property type="taxonomic scope" value="Bacteria"/>
</dbReference>
<comment type="pathway">
    <text evidence="1 10">Purine metabolism; IMP biosynthesis via de novo pathway; IMP from 5-formamido-1-(5-phospho-D-ribosyl)imidazole-4-carboxamide: step 1/1.</text>
</comment>
<evidence type="ECO:0000256" key="6">
    <source>
        <dbReference type="ARBA" id="ARBA00022801"/>
    </source>
</evidence>
<dbReference type="Pfam" id="PF02142">
    <property type="entry name" value="MGS"/>
    <property type="match status" value="1"/>
</dbReference>
<dbReference type="FunFam" id="3.40.50.1380:FF:000001">
    <property type="entry name" value="Bifunctional purine biosynthesis protein PurH"/>
    <property type="match status" value="1"/>
</dbReference>
<reference evidence="12 13" key="1">
    <citation type="submission" date="2013-03" db="EMBL/GenBank/DDBJ databases">
        <title>The Genome Sequence of Enterococcus sulfureus ATCC_49903 (PacBio/Illumina hybrid assembly).</title>
        <authorList>
            <consortium name="The Broad Institute Genomics Platform"/>
            <consortium name="The Broad Institute Genome Sequencing Center for Infectious Disease"/>
            <person name="Earl A."/>
            <person name="Russ C."/>
            <person name="Gilmore M."/>
            <person name="Surin D."/>
            <person name="Walker B."/>
            <person name="Young S."/>
            <person name="Zeng Q."/>
            <person name="Gargeya S."/>
            <person name="Fitzgerald M."/>
            <person name="Haas B."/>
            <person name="Abouelleil A."/>
            <person name="Allen A.W."/>
            <person name="Alvarado L."/>
            <person name="Arachchi H.M."/>
            <person name="Berlin A.M."/>
            <person name="Chapman S.B."/>
            <person name="Gainer-Dewar J."/>
            <person name="Goldberg J."/>
            <person name="Griggs A."/>
            <person name="Gujja S."/>
            <person name="Hansen M."/>
            <person name="Howarth C."/>
            <person name="Imamovic A."/>
            <person name="Ireland A."/>
            <person name="Larimer J."/>
            <person name="McCowan C."/>
            <person name="Murphy C."/>
            <person name="Pearson M."/>
            <person name="Poon T.W."/>
            <person name="Priest M."/>
            <person name="Roberts A."/>
            <person name="Saif S."/>
            <person name="Shea T."/>
            <person name="Sisk P."/>
            <person name="Sykes S."/>
            <person name="Wortman J."/>
            <person name="Nusbaum C."/>
            <person name="Birren B."/>
        </authorList>
    </citation>
    <scope>NUCLEOTIDE SEQUENCE [LARGE SCALE GENOMIC DNA]</scope>
    <source>
        <strain evidence="12 13">ATCC 49903</strain>
    </source>
</reference>
<dbReference type="FunFam" id="3.40.140.20:FF:000002">
    <property type="entry name" value="Bifunctional purine biosynthesis protein PurH"/>
    <property type="match status" value="1"/>
</dbReference>
<dbReference type="SMART" id="SM00798">
    <property type="entry name" value="AICARFT_IMPCHas"/>
    <property type="match status" value="1"/>
</dbReference>
<dbReference type="NCBIfam" id="TIGR00355">
    <property type="entry name" value="purH"/>
    <property type="match status" value="1"/>
</dbReference>
<evidence type="ECO:0000256" key="2">
    <source>
        <dbReference type="ARBA" id="ARBA00004954"/>
    </source>
</evidence>
<dbReference type="PROSITE" id="PS51855">
    <property type="entry name" value="MGS"/>
    <property type="match status" value="1"/>
</dbReference>
<dbReference type="PANTHER" id="PTHR11692:SF0">
    <property type="entry name" value="BIFUNCTIONAL PURINE BIOSYNTHESIS PROTEIN ATIC"/>
    <property type="match status" value="1"/>
</dbReference>
<evidence type="ECO:0000256" key="7">
    <source>
        <dbReference type="ARBA" id="ARBA00023268"/>
    </source>
</evidence>
<comment type="caution">
    <text evidence="12">The sequence shown here is derived from an EMBL/GenBank/DDBJ whole genome shotgun (WGS) entry which is preliminary data.</text>
</comment>
<comment type="similarity">
    <text evidence="3 10">Belongs to the PurH family.</text>
</comment>
<dbReference type="InterPro" id="IPR036914">
    <property type="entry name" value="MGS-like_dom_sf"/>
</dbReference>
<dbReference type="InterPro" id="IPR011607">
    <property type="entry name" value="MGS-like_dom"/>
</dbReference>
<sequence>MKKRALISVSDKTGIVEFAKGLQAVGFEIVSTGGTRQALTEAGISTIDIEAVTGFPEMLDGRVKTLHPMIHGGLLADLSKTGHHEALEKMNIVPIELVVVNLYPFAKTIAQADVVEAQAIEQIDIGGPSMLRSAAKNFAHVTAIVDQQDYAHVLSELNEIEKTSFQTRRNLAMKVFQHTASYDAMIAQYFIGHEAHLPEKLVLSYTQKQPLRYGENPHQEAAFFAQEQANADTIAGAKQLHGKALSYNNIKDADAALQIVKEFQKPTVVAVKHMNPCGVGSAETLTQAFEKAYAADPVSIFGGIIACNQVVDAHVAEQMSRLFLEVILAPEYTAQAREILEKKKNLRLLQIDLSTKKPETWEYTSVSGGMLVQAVDVRKTEISDWEVVTDRTPSEEEIEALLFAWRTVKHVKSNAIVLADHTQTLGIGAGQMNRVGSVEIALNQAKEKETHTTVALASDAFFPMSDSVEVAATNGIKAIIQPGGSIKDQESIDMANKYGVTMIFTHSRHFRH</sequence>
<gene>
    <name evidence="10" type="primary">purH</name>
    <name evidence="12" type="ORF">I573_01743</name>
</gene>
<evidence type="ECO:0000256" key="5">
    <source>
        <dbReference type="ARBA" id="ARBA00022755"/>
    </source>
</evidence>
<keyword evidence="6 10" id="KW-0378">Hydrolase</keyword>
<protein>
    <recommendedName>
        <fullName evidence="10">Bifunctional purine biosynthesis protein PurH</fullName>
    </recommendedName>
    <domain>
        <recommendedName>
            <fullName evidence="10">Phosphoribosylaminoimidazolecarboxamide formyltransferase</fullName>
            <ecNumber evidence="10">2.1.2.3</ecNumber>
        </recommendedName>
        <alternativeName>
            <fullName evidence="10">AICAR transformylase</fullName>
        </alternativeName>
    </domain>
    <domain>
        <recommendedName>
            <fullName evidence="10">IMP cyclohydrolase</fullName>
            <ecNumber evidence="10">3.5.4.10</ecNumber>
        </recommendedName>
        <alternativeName>
            <fullName evidence="10">ATIC</fullName>
        </alternativeName>
        <alternativeName>
            <fullName evidence="10">IMP synthase</fullName>
        </alternativeName>
        <alternativeName>
            <fullName evidence="10">Inosinicase</fullName>
        </alternativeName>
    </domain>
</protein>
<evidence type="ECO:0000256" key="10">
    <source>
        <dbReference type="HAMAP-Rule" id="MF_00139"/>
    </source>
</evidence>
<organism evidence="12 13">
    <name type="scientific">Enterococcus sulfureus ATCC 49903</name>
    <dbReference type="NCBI Taxonomy" id="1140003"/>
    <lineage>
        <taxon>Bacteria</taxon>
        <taxon>Bacillati</taxon>
        <taxon>Bacillota</taxon>
        <taxon>Bacilli</taxon>
        <taxon>Lactobacillales</taxon>
        <taxon>Enterococcaceae</taxon>
        <taxon>Enterococcus</taxon>
    </lineage>
</organism>
<comment type="catalytic activity">
    <reaction evidence="8 10">
        <text>(6R)-10-formyltetrahydrofolate + 5-amino-1-(5-phospho-beta-D-ribosyl)imidazole-4-carboxamide = 5-formamido-1-(5-phospho-D-ribosyl)imidazole-4-carboxamide + (6S)-5,6,7,8-tetrahydrofolate</text>
        <dbReference type="Rhea" id="RHEA:22192"/>
        <dbReference type="ChEBI" id="CHEBI:57453"/>
        <dbReference type="ChEBI" id="CHEBI:58467"/>
        <dbReference type="ChEBI" id="CHEBI:58475"/>
        <dbReference type="ChEBI" id="CHEBI:195366"/>
        <dbReference type="EC" id="2.1.2.3"/>
    </reaction>
</comment>
<comment type="pathway">
    <text evidence="2 10">Purine metabolism; IMP biosynthesis via de novo pathway; 5-formamido-1-(5-phospho-D-ribosyl)imidazole-4-carboxamide from 5-amino-1-(5-phospho-D-ribosyl)imidazole-4-carboxamide (10-formyl THF route): step 1/1.</text>
</comment>
<dbReference type="PATRIC" id="fig|1140003.3.peg.891"/>
<dbReference type="InterPro" id="IPR002695">
    <property type="entry name" value="PurH-like"/>
</dbReference>
<dbReference type="SUPFAM" id="SSF52335">
    <property type="entry name" value="Methylglyoxal synthase-like"/>
    <property type="match status" value="1"/>
</dbReference>
<keyword evidence="4 10" id="KW-0808">Transferase</keyword>
<dbReference type="GO" id="GO:0004643">
    <property type="term" value="F:phosphoribosylaminoimidazolecarboxamide formyltransferase activity"/>
    <property type="evidence" value="ECO:0007669"/>
    <property type="project" value="UniProtKB-UniRule"/>
</dbReference>
<dbReference type="GO" id="GO:0006189">
    <property type="term" value="P:'de novo' IMP biosynthetic process"/>
    <property type="evidence" value="ECO:0007669"/>
    <property type="project" value="UniProtKB-UniRule"/>
</dbReference>
<evidence type="ECO:0000256" key="9">
    <source>
        <dbReference type="ARBA" id="ARBA00050687"/>
    </source>
</evidence>
<dbReference type="OrthoDB" id="9802065at2"/>
<feature type="domain" description="MGS-like" evidence="11">
    <location>
        <begin position="1"/>
        <end position="145"/>
    </location>
</feature>
<dbReference type="InterPro" id="IPR016193">
    <property type="entry name" value="Cytidine_deaminase-like"/>
</dbReference>
<comment type="domain">
    <text evidence="10">The IMP cyclohydrolase activity resides in the N-terminal region.</text>
</comment>
<dbReference type="UniPathway" id="UPA00074">
    <property type="reaction ID" value="UER00133"/>
</dbReference>
<keyword evidence="7 10" id="KW-0511">Multifunctional enzyme</keyword>
<keyword evidence="13" id="KW-1185">Reference proteome</keyword>
<dbReference type="AlphaFoldDB" id="S0P5A8"/>
<evidence type="ECO:0000256" key="4">
    <source>
        <dbReference type="ARBA" id="ARBA00022679"/>
    </source>
</evidence>
<evidence type="ECO:0000256" key="3">
    <source>
        <dbReference type="ARBA" id="ARBA00007667"/>
    </source>
</evidence>
<dbReference type="EC" id="3.5.4.10" evidence="10"/>
<dbReference type="STRING" id="1140003.OMY_00935"/>
<dbReference type="HAMAP" id="MF_00139">
    <property type="entry name" value="PurH"/>
    <property type="match status" value="1"/>
</dbReference>
<dbReference type="Pfam" id="PF01808">
    <property type="entry name" value="AICARFT_IMPCHas"/>
    <property type="match status" value="1"/>
</dbReference>
<evidence type="ECO:0000313" key="12">
    <source>
        <dbReference type="EMBL" id="EOT84018.1"/>
    </source>
</evidence>
<dbReference type="NCBIfam" id="NF002049">
    <property type="entry name" value="PRK00881.1"/>
    <property type="match status" value="1"/>
</dbReference>
<dbReference type="Gene3D" id="3.40.140.20">
    <property type="match status" value="2"/>
</dbReference>
<dbReference type="PIRSF" id="PIRSF000414">
    <property type="entry name" value="AICARFT_IMPCHas"/>
    <property type="match status" value="1"/>
</dbReference>
<comment type="catalytic activity">
    <reaction evidence="9 10">
        <text>IMP + H2O = 5-formamido-1-(5-phospho-D-ribosyl)imidazole-4-carboxamide</text>
        <dbReference type="Rhea" id="RHEA:18445"/>
        <dbReference type="ChEBI" id="CHEBI:15377"/>
        <dbReference type="ChEBI" id="CHEBI:58053"/>
        <dbReference type="ChEBI" id="CHEBI:58467"/>
        <dbReference type="EC" id="3.5.4.10"/>
    </reaction>
</comment>
<dbReference type="GO" id="GO:0003937">
    <property type="term" value="F:IMP cyclohydrolase activity"/>
    <property type="evidence" value="ECO:0007669"/>
    <property type="project" value="UniProtKB-UniRule"/>
</dbReference>
<dbReference type="Gene3D" id="3.40.50.1380">
    <property type="entry name" value="Methylglyoxal synthase-like domain"/>
    <property type="match status" value="1"/>
</dbReference>